<evidence type="ECO:0000256" key="4">
    <source>
        <dbReference type="ARBA" id="ARBA00022989"/>
    </source>
</evidence>
<reference evidence="10" key="1">
    <citation type="journal article" date="2019" name="Int. J. Syst. Evol. Microbiol.">
        <title>The Global Catalogue of Microorganisms (GCM) 10K type strain sequencing project: providing services to taxonomists for standard genome sequencing and annotation.</title>
        <authorList>
            <consortium name="The Broad Institute Genomics Platform"/>
            <consortium name="The Broad Institute Genome Sequencing Center for Infectious Disease"/>
            <person name="Wu L."/>
            <person name="Ma J."/>
        </authorList>
    </citation>
    <scope>NUCLEOTIDE SEQUENCE [LARGE SCALE GENOMIC DNA]</scope>
    <source>
        <strain evidence="10">JCM 18127</strain>
    </source>
</reference>
<feature type="transmembrane region" description="Helical" evidence="7">
    <location>
        <begin position="246"/>
        <end position="265"/>
    </location>
</feature>
<dbReference type="RefSeq" id="WP_345263412.1">
    <property type="nucleotide sequence ID" value="NZ_BAABIM010000001.1"/>
</dbReference>
<dbReference type="Proteomes" id="UP001500621">
    <property type="component" value="Unassembled WGS sequence"/>
</dbReference>
<keyword evidence="5 7" id="KW-0472">Membrane</keyword>
<evidence type="ECO:0000256" key="7">
    <source>
        <dbReference type="SAM" id="Phobius"/>
    </source>
</evidence>
<evidence type="ECO:0000256" key="1">
    <source>
        <dbReference type="ARBA" id="ARBA00004162"/>
    </source>
</evidence>
<dbReference type="InterPro" id="IPR052027">
    <property type="entry name" value="PspC"/>
</dbReference>
<feature type="transmembrane region" description="Helical" evidence="7">
    <location>
        <begin position="112"/>
        <end position="130"/>
    </location>
</feature>
<feature type="transmembrane region" description="Helical" evidence="7">
    <location>
        <begin position="66"/>
        <end position="92"/>
    </location>
</feature>
<evidence type="ECO:0000313" key="10">
    <source>
        <dbReference type="Proteomes" id="UP001500621"/>
    </source>
</evidence>
<evidence type="ECO:0000256" key="5">
    <source>
        <dbReference type="ARBA" id="ARBA00023136"/>
    </source>
</evidence>
<organism evidence="9 10">
    <name type="scientific">Nocardioides nanhaiensis</name>
    <dbReference type="NCBI Taxonomy" id="1476871"/>
    <lineage>
        <taxon>Bacteria</taxon>
        <taxon>Bacillati</taxon>
        <taxon>Actinomycetota</taxon>
        <taxon>Actinomycetes</taxon>
        <taxon>Propionibacteriales</taxon>
        <taxon>Nocardioidaceae</taxon>
        <taxon>Nocardioides</taxon>
    </lineage>
</organism>
<evidence type="ECO:0000256" key="2">
    <source>
        <dbReference type="ARBA" id="ARBA00022475"/>
    </source>
</evidence>
<keyword evidence="2" id="KW-1003">Cell membrane</keyword>
<comment type="caution">
    <text evidence="9">The sequence shown here is derived from an EMBL/GenBank/DDBJ whole genome shotgun (WGS) entry which is preliminary data.</text>
</comment>
<evidence type="ECO:0000259" key="8">
    <source>
        <dbReference type="Pfam" id="PF04024"/>
    </source>
</evidence>
<feature type="region of interest" description="Disordered" evidence="6">
    <location>
        <begin position="1"/>
        <end position="27"/>
    </location>
</feature>
<feature type="transmembrane region" description="Helical" evidence="7">
    <location>
        <begin position="136"/>
        <end position="153"/>
    </location>
</feature>
<keyword evidence="10" id="KW-1185">Reference proteome</keyword>
<dbReference type="PANTHER" id="PTHR33885:SF3">
    <property type="entry name" value="PHAGE SHOCK PROTEIN C"/>
    <property type="match status" value="1"/>
</dbReference>
<name>A0ABP8VZN8_9ACTN</name>
<dbReference type="InterPro" id="IPR007168">
    <property type="entry name" value="Phageshock_PspC_N"/>
</dbReference>
<dbReference type="EMBL" id="BAABIM010000001">
    <property type="protein sequence ID" value="GAA4675509.1"/>
    <property type="molecule type" value="Genomic_DNA"/>
</dbReference>
<feature type="domain" description="Phage shock protein PspC N-terminal" evidence="8">
    <location>
        <begin position="40"/>
        <end position="95"/>
    </location>
</feature>
<accession>A0ABP8VZN8</accession>
<evidence type="ECO:0000313" key="9">
    <source>
        <dbReference type="EMBL" id="GAA4675509.1"/>
    </source>
</evidence>
<protein>
    <recommendedName>
        <fullName evidence="8">Phage shock protein PspC N-terminal domain-containing protein</fullName>
    </recommendedName>
</protein>
<gene>
    <name evidence="9" type="ORF">GCM10023226_10830</name>
</gene>
<sequence>MTTSPPEPGHESRPRLEPGATYETYEGPRVAASEMRDLARLRRSRTDRKVAGVAGGLAQHLDLDPLVLRVAFVVLAFFGGAGVLLYGAGWLLVPEQGTEEATVRLDDRNRTVALVLVGALAALALLGDTLGTGGGWWFPWPLLLAAGVVYLVSRNREGVAPPPAPATGAPAPSAATEPLARHGIVPGAPVGAAPPPWAPAPPTVRPVRPRRRGPVLFWPVLAVAGLTLGVLALLDGLGAGIADSAYPAAVLVVSGLGLLVGAFWGRGGGLIALGLVAALATAGSTAGDELGFRGLVSTPGSASDVEDSYRQTVGEIVLDLSEVTDPDELAGRTVQLDATLGRISVVLPPGLKTVVVSDVRLATVEVMGEEVGEGTTPVGGVTADDEEALRLEIDLRVGEIVVEEAA</sequence>
<keyword evidence="4 7" id="KW-1133">Transmembrane helix</keyword>
<feature type="transmembrane region" description="Helical" evidence="7">
    <location>
        <begin position="215"/>
        <end position="234"/>
    </location>
</feature>
<dbReference type="Pfam" id="PF04024">
    <property type="entry name" value="PspC"/>
    <property type="match status" value="1"/>
</dbReference>
<evidence type="ECO:0000256" key="6">
    <source>
        <dbReference type="SAM" id="MobiDB-lite"/>
    </source>
</evidence>
<keyword evidence="3 7" id="KW-0812">Transmembrane</keyword>
<comment type="subcellular location">
    <subcellularLocation>
        <location evidence="1">Cell membrane</location>
        <topology evidence="1">Single-pass membrane protein</topology>
    </subcellularLocation>
</comment>
<proteinExistence type="predicted"/>
<dbReference type="PANTHER" id="PTHR33885">
    <property type="entry name" value="PHAGE SHOCK PROTEIN C"/>
    <property type="match status" value="1"/>
</dbReference>
<evidence type="ECO:0000256" key="3">
    <source>
        <dbReference type="ARBA" id="ARBA00022692"/>
    </source>
</evidence>